<gene>
    <name evidence="1" type="ORF">Glove_29g4</name>
</gene>
<proteinExistence type="predicted"/>
<sequence length="96" mass="10786">MNISNNLYYIIIFPNQIGFKQHLTALFWTLPGKNSKITLDNAGILERWNTGALGATLDNTRILHNTGTLGNRKTRQHLMTLGETLDNTGTPKQPEH</sequence>
<dbReference type="AlphaFoldDB" id="A0A397JJR1"/>
<dbReference type="OrthoDB" id="9392410at2759"/>
<protein>
    <submittedName>
        <fullName evidence="1">Uncharacterized protein</fullName>
    </submittedName>
</protein>
<name>A0A397JJR1_9GLOM</name>
<dbReference type="EMBL" id="PQFF01000027">
    <property type="protein sequence ID" value="RHZ87847.1"/>
    <property type="molecule type" value="Genomic_DNA"/>
</dbReference>
<reference evidence="1 2" key="1">
    <citation type="submission" date="2018-08" db="EMBL/GenBank/DDBJ databases">
        <title>Genome and evolution of the arbuscular mycorrhizal fungus Diversispora epigaea (formerly Glomus versiforme) and its bacterial endosymbionts.</title>
        <authorList>
            <person name="Sun X."/>
            <person name="Fei Z."/>
            <person name="Harrison M."/>
        </authorList>
    </citation>
    <scope>NUCLEOTIDE SEQUENCE [LARGE SCALE GENOMIC DNA]</scope>
    <source>
        <strain evidence="1 2">IT104</strain>
    </source>
</reference>
<accession>A0A397JJR1</accession>
<evidence type="ECO:0000313" key="2">
    <source>
        <dbReference type="Proteomes" id="UP000266861"/>
    </source>
</evidence>
<evidence type="ECO:0000313" key="1">
    <source>
        <dbReference type="EMBL" id="RHZ87847.1"/>
    </source>
</evidence>
<comment type="caution">
    <text evidence="1">The sequence shown here is derived from an EMBL/GenBank/DDBJ whole genome shotgun (WGS) entry which is preliminary data.</text>
</comment>
<dbReference type="Proteomes" id="UP000266861">
    <property type="component" value="Unassembled WGS sequence"/>
</dbReference>
<keyword evidence="2" id="KW-1185">Reference proteome</keyword>
<organism evidence="1 2">
    <name type="scientific">Diversispora epigaea</name>
    <dbReference type="NCBI Taxonomy" id="1348612"/>
    <lineage>
        <taxon>Eukaryota</taxon>
        <taxon>Fungi</taxon>
        <taxon>Fungi incertae sedis</taxon>
        <taxon>Mucoromycota</taxon>
        <taxon>Glomeromycotina</taxon>
        <taxon>Glomeromycetes</taxon>
        <taxon>Diversisporales</taxon>
        <taxon>Diversisporaceae</taxon>
        <taxon>Diversispora</taxon>
    </lineage>
</organism>